<comment type="similarity">
    <text evidence="2">Belongs to the HEATR1/UTP10 family.</text>
</comment>
<evidence type="ECO:0000256" key="2">
    <source>
        <dbReference type="ARBA" id="ARBA00010559"/>
    </source>
</evidence>
<comment type="subcellular location">
    <subcellularLocation>
        <location evidence="1">Nucleus</location>
        <location evidence="1">Nucleolus</location>
    </subcellularLocation>
</comment>
<evidence type="ECO:0000313" key="8">
    <source>
        <dbReference type="EMBL" id="KQJ83918.1"/>
    </source>
</evidence>
<evidence type="ECO:0000256" key="6">
    <source>
        <dbReference type="ARBA" id="ARBA00023274"/>
    </source>
</evidence>
<dbReference type="Pfam" id="PF08146">
    <property type="entry name" value="BP28CT"/>
    <property type="match status" value="1"/>
</dbReference>
<evidence type="ECO:0000313" key="10">
    <source>
        <dbReference type="Proteomes" id="UP000008810"/>
    </source>
</evidence>
<dbReference type="PANTHER" id="PTHR13457">
    <property type="entry name" value="BAP28"/>
    <property type="match status" value="1"/>
</dbReference>
<dbReference type="Gramene" id="KQJ83918">
    <property type="protein sequence ID" value="KQJ83918"/>
    <property type="gene ID" value="BRADI_5g17540v3"/>
</dbReference>
<keyword evidence="6" id="KW-0687">Ribonucleoprotein</keyword>
<dbReference type="EnsemblPlants" id="KQJ83918">
    <property type="protein sequence ID" value="KQJ83918"/>
    <property type="gene ID" value="BRADI_5g17540v3"/>
</dbReference>
<dbReference type="GO" id="GO:0000462">
    <property type="term" value="P:maturation of SSU-rRNA from tricistronic rRNA transcript (SSU-rRNA, 5.8S rRNA, LSU-rRNA)"/>
    <property type="evidence" value="ECO:0000318"/>
    <property type="project" value="GO_Central"/>
</dbReference>
<dbReference type="SMART" id="SM01036">
    <property type="entry name" value="BP28CT"/>
    <property type="match status" value="1"/>
</dbReference>
<dbReference type="Pfam" id="PF23243">
    <property type="entry name" value="HEAT_HEATR1"/>
    <property type="match status" value="1"/>
</dbReference>
<sequence length="2160" mass="240569">MASIASQLQAIKSALGSAQEPARRPITRPSVLFDAKEAADIDLRAILPIALSGLEHLTGVDERFARYGNTLFSQTSLEVNREQQTPKENDKLNKSISSYLRLLAGYLQLPAALKTLEYLIRRYLVHAYNLDDLLLCALPYHDTHAFVRIVQLVNLGNSKWTFLDGVKSSGAPPPRSVLVQQCIRDNSLLETLSNYATPTADFLHSRTVVCFCTAVIVECLGAIPKLDTDIVQRVLGFVFDSLNPKITADQDYKAGALMIVGVLATRATLAPKLVQDLIVFVARAAQYDALKSMDLPWLRVTVMAIISLVQSQSVHDFRKKPLMILKDIRDFSGVLSALSSEFNIDNFIRLYVESLVDHSISDDSCHAHLIETVETLHIKKFVERIVCKVLGNCIKASRVTKNPDINHTGIWAKKILSAIGKKHALELRDAIRKFLEDSEINSTGGDSTSKLLGLVFDEGKSIPAEISDSNVWFSLDHPKAVVRQSALLSIATSGIFKNNIQNPQKFINMQDAIIRNLHDDDLSVVQAALSIEGLAAVASPGGLLKAYNDVLAKCTDIICKGGPKSSKACDVAVSCLEKMVMEYQLRHVEYAKDIATSVLSLLIVHPKTFRVNLKALELAKKIQWEFYESSSLVYEVSADKVKNMSSEFIASINMKNIQAFAKTLLANPSKHVEWLADSGNRSRFARTPFLLIVLQALLNPTEALDKQVNLCQVCLPVLKDEWYHIQPKGDFIGDEISIDNLDKCSTELVKHIFNSDTEALNARILVCIFWGLLKVQASYIKQNSMIGTGGSSTLGDLFLFFVTSSGKNIFQKHVQHLMVNCTGTPFQFISKYFLDEGLSAAIQSESLLVLATVCSTCALSESSTLDESLCMQLLLGFPSLIIPLSHENKDIRSSAMKCIEGLSLVWQRLCTSTSRNGNNGKLPRCMSSPTFGVFLESLANQKAMISSDARFLPAYISSMLSPSQDLMVPESLHERFDQPTKDTILSFILRSAMKLSPYGKLMVLSALKGVGSILFEAEEVRSLFVYLLDRHSPHQSAHDSKQILSIHEMQILCLLLKVFFSVADQTSFVFDMSDALSKALKIDGLSPEDPVVMMPCLSALQNLQPVFFENLKTDTKEKVFGLLISMYRAENFEVRNATRDALLRINVHAFTVVKFIKLIVAQGDSKGNTKRIKRTEGLNHDIDIHFEDYFGEKAVVSILVSLLDILFLKKDVEQRLCLLQPLCQILSKLLSDQWVSGIVCQYNKGHDASSEILDIPSFVKEAQQLVLLVLKDIIDAKLLGHQDKLLNSGNVNLLISCIRSTEDVGTRNHGFSLIASLAKAFPQLISESIVDLFVAIGDAVKQEDNHSQRVMEDLLSVVVPCWLTRTASIEKLLEIFIKALTDVAEHRRLTLMTYLLRTLGEENNLSTVIMYLLYTLVVRGSHSLPKHQKSHSALSLSAMSQEWEYGLAVNMTGQYSYKLWFPCLCKLLEEIRGHQKQNFLPMLHLAMQFILSKLQDTELSYEVEAEEASNFIQSSLGQLMEEVVLCTVSVKDKKGDISGDILKEVRNCATTVLKIITGLMQASTYFKGITQLLEYPESLVKRKTLGILCETARANSLVQNKQRKARKLKHNSRSTVLPVDESSGPFFSELCYKILELIDRGTESDTSVKIAAISSLETLAKEYPSENPAYTKCLATIINHISSGDAVTSSGLINAAGSLINVLGSKALPQLPLIMKNMLQRSHQVSCCPSGKYADSFTRTVAGFSNQSTNILLSVLTTIEVIVQKLGEFVSPYLGEILDLVILHPECAAQIDGKLDAKAADVRRLLTERVPVRLILSPLLDLHSSATKCGEASLSLAFQMLASLVSTMDRLAVGTYHTKIYEHCLVALDLRHQHLDSLKDINLVEQSIIHTIITLTMKLTESTFRPLFLRTLEWAESVVDQSTSAKSMDRAIVFYKLINKLAEQHRSLFTPYFKYILEGSVQYLSEDGALSSSKQKKKAKLGDDKVKQRDSLSRQKLWISRALILKSLHKCFLYDNDQKILDASNFQTLLKPIVSQFVVEPPESLELVPDAPSVDEVDENLVLCLGQMAVTARSDVLWKPLNHEVLMQTRSEKVRPKMLGLKVVRYMVQHLKEEYVVLVPETIPFLGELLEDVELPVKTLSQEILKEIETLSGESLRQYL</sequence>
<dbReference type="Pfam" id="PF12397">
    <property type="entry name" value="U3snoRNP10"/>
    <property type="match status" value="1"/>
</dbReference>
<dbReference type="InterPro" id="IPR056473">
    <property type="entry name" value="HEAT_Utp10/HEAT1"/>
</dbReference>
<dbReference type="InterPro" id="IPR012954">
    <property type="entry name" value="BP28_C_dom"/>
</dbReference>
<evidence type="ECO:0000259" key="7">
    <source>
        <dbReference type="SMART" id="SM01036"/>
    </source>
</evidence>
<evidence type="ECO:0000256" key="1">
    <source>
        <dbReference type="ARBA" id="ARBA00004604"/>
    </source>
</evidence>
<keyword evidence="10" id="KW-1185">Reference proteome</keyword>
<dbReference type="InterPro" id="IPR016024">
    <property type="entry name" value="ARM-type_fold"/>
</dbReference>
<dbReference type="Pfam" id="PF24477">
    <property type="entry name" value="ARM_At3g06530"/>
    <property type="match status" value="1"/>
</dbReference>
<reference evidence="8" key="2">
    <citation type="submission" date="2017-06" db="EMBL/GenBank/DDBJ databases">
        <title>WGS assembly of Brachypodium distachyon.</title>
        <authorList>
            <consortium name="The International Brachypodium Initiative"/>
            <person name="Lucas S."/>
            <person name="Harmon-Smith M."/>
            <person name="Lail K."/>
            <person name="Tice H."/>
            <person name="Grimwood J."/>
            <person name="Bruce D."/>
            <person name="Barry K."/>
            <person name="Shu S."/>
            <person name="Lindquist E."/>
            <person name="Wang M."/>
            <person name="Pitluck S."/>
            <person name="Vogel J.P."/>
            <person name="Garvin D.F."/>
            <person name="Mockler T.C."/>
            <person name="Schmutz J."/>
            <person name="Rokhsar D."/>
            <person name="Bevan M.W."/>
        </authorList>
    </citation>
    <scope>NUCLEOTIDE SEQUENCE</scope>
    <source>
        <strain evidence="8">Bd21</strain>
    </source>
</reference>
<dbReference type="KEGG" id="bdi:100833028"/>
<dbReference type="InterPro" id="IPR022125">
    <property type="entry name" value="U3snoRNP10_N"/>
</dbReference>
<keyword evidence="4" id="KW-0698">rRNA processing</keyword>
<dbReference type="ExpressionAtlas" id="A0A0Q3E7R6">
    <property type="expression patterns" value="baseline"/>
</dbReference>
<dbReference type="GO" id="GO:0030515">
    <property type="term" value="F:snoRNA binding"/>
    <property type="evidence" value="ECO:0000318"/>
    <property type="project" value="GO_Central"/>
</dbReference>
<evidence type="ECO:0000256" key="3">
    <source>
        <dbReference type="ARBA" id="ARBA00022517"/>
    </source>
</evidence>
<dbReference type="InterPro" id="IPR056384">
    <property type="entry name" value="ARM_At3g06530"/>
</dbReference>
<dbReference type="GO" id="GO:0030686">
    <property type="term" value="C:90S preribosome"/>
    <property type="evidence" value="ECO:0000318"/>
    <property type="project" value="GO_Central"/>
</dbReference>
<protein>
    <recommendedName>
        <fullName evidence="7">BP28 C-terminal domain-containing protein</fullName>
    </recommendedName>
</protein>
<name>A0A0Q3E7R6_BRADI</name>
<dbReference type="STRING" id="15368.A0A0Q3E7R6"/>
<keyword evidence="3" id="KW-0690">Ribosome biogenesis</keyword>
<accession>A0A0Q3E7R6</accession>
<keyword evidence="5" id="KW-0539">Nucleus</keyword>
<dbReference type="RefSeq" id="XP_003580274.2">
    <property type="nucleotide sequence ID" value="XM_003580226.4"/>
</dbReference>
<proteinExistence type="inferred from homology"/>
<dbReference type="InterPro" id="IPR040191">
    <property type="entry name" value="UTP10"/>
</dbReference>
<reference evidence="8 9" key="1">
    <citation type="journal article" date="2010" name="Nature">
        <title>Genome sequencing and analysis of the model grass Brachypodium distachyon.</title>
        <authorList>
            <consortium name="International Brachypodium Initiative"/>
        </authorList>
    </citation>
    <scope>NUCLEOTIDE SEQUENCE [LARGE SCALE GENOMIC DNA]</scope>
    <source>
        <strain evidence="8 9">Bd21</strain>
    </source>
</reference>
<dbReference type="GO" id="GO:0034455">
    <property type="term" value="C:t-UTP complex"/>
    <property type="evidence" value="ECO:0000318"/>
    <property type="project" value="GO_Central"/>
</dbReference>
<dbReference type="Proteomes" id="UP000008810">
    <property type="component" value="Chromosome 5"/>
</dbReference>
<gene>
    <name evidence="9" type="primary">LOC100833028</name>
    <name evidence="8" type="ORF">BRADI_5g17540v3</name>
</gene>
<dbReference type="GO" id="GO:0045943">
    <property type="term" value="P:positive regulation of transcription by RNA polymerase I"/>
    <property type="evidence" value="ECO:0000318"/>
    <property type="project" value="GO_Central"/>
</dbReference>
<evidence type="ECO:0000256" key="5">
    <source>
        <dbReference type="ARBA" id="ARBA00023242"/>
    </source>
</evidence>
<dbReference type="GO" id="GO:0032040">
    <property type="term" value="C:small-subunit processome"/>
    <property type="evidence" value="ECO:0000318"/>
    <property type="project" value="GO_Central"/>
</dbReference>
<evidence type="ECO:0000313" key="9">
    <source>
        <dbReference type="EnsemblPlants" id="KQJ83918"/>
    </source>
</evidence>
<dbReference type="OrthoDB" id="31183at2759"/>
<evidence type="ECO:0000256" key="4">
    <source>
        <dbReference type="ARBA" id="ARBA00022552"/>
    </source>
</evidence>
<dbReference type="PANTHER" id="PTHR13457:SF1">
    <property type="entry name" value="HEAT REPEAT-CONTAINING PROTEIN 1"/>
    <property type="match status" value="1"/>
</dbReference>
<reference evidence="9" key="3">
    <citation type="submission" date="2018-08" db="UniProtKB">
        <authorList>
            <consortium name="EnsemblPlants"/>
        </authorList>
    </citation>
    <scope>IDENTIFICATION</scope>
    <source>
        <strain evidence="9">cv. Bd21</strain>
    </source>
</reference>
<dbReference type="SUPFAM" id="SSF48371">
    <property type="entry name" value="ARM repeat"/>
    <property type="match status" value="2"/>
</dbReference>
<organism evidence="8">
    <name type="scientific">Brachypodium distachyon</name>
    <name type="common">Purple false brome</name>
    <name type="synonym">Trachynia distachya</name>
    <dbReference type="NCBI Taxonomy" id="15368"/>
    <lineage>
        <taxon>Eukaryota</taxon>
        <taxon>Viridiplantae</taxon>
        <taxon>Streptophyta</taxon>
        <taxon>Embryophyta</taxon>
        <taxon>Tracheophyta</taxon>
        <taxon>Spermatophyta</taxon>
        <taxon>Magnoliopsida</taxon>
        <taxon>Liliopsida</taxon>
        <taxon>Poales</taxon>
        <taxon>Poaceae</taxon>
        <taxon>BOP clade</taxon>
        <taxon>Pooideae</taxon>
        <taxon>Stipodae</taxon>
        <taxon>Brachypodieae</taxon>
        <taxon>Brachypodium</taxon>
    </lineage>
</organism>
<dbReference type="EMBL" id="CM000884">
    <property type="protein sequence ID" value="KQJ83918.1"/>
    <property type="molecule type" value="Genomic_DNA"/>
</dbReference>
<feature type="domain" description="BP28 C-terminal" evidence="7">
    <location>
        <begin position="1850"/>
        <end position="2019"/>
    </location>
</feature>
<dbReference type="GeneID" id="100833028"/>